<feature type="compositionally biased region" description="Basic and acidic residues" evidence="6">
    <location>
        <begin position="811"/>
        <end position="830"/>
    </location>
</feature>
<dbReference type="GO" id="GO:0005737">
    <property type="term" value="C:cytoplasm"/>
    <property type="evidence" value="ECO:0007669"/>
    <property type="project" value="TreeGrafter"/>
</dbReference>
<feature type="compositionally biased region" description="Basic residues" evidence="6">
    <location>
        <begin position="966"/>
        <end position="976"/>
    </location>
</feature>
<evidence type="ECO:0000256" key="2">
    <source>
        <dbReference type="ARBA" id="ARBA00022553"/>
    </source>
</evidence>
<dbReference type="InterPro" id="IPR038765">
    <property type="entry name" value="Papain-like_cys_pep_sf"/>
</dbReference>
<dbReference type="PANTHER" id="PTHR46896:SF3">
    <property type="entry name" value="FI06413P-RELATED"/>
    <property type="match status" value="1"/>
</dbReference>
<dbReference type="PANTHER" id="PTHR46896">
    <property type="entry name" value="SENTRIN-SPECIFIC PROTEASE"/>
    <property type="match status" value="1"/>
</dbReference>
<dbReference type="EMBL" id="LT598452">
    <property type="protein sequence ID" value="SCV01177.1"/>
    <property type="molecule type" value="Genomic_DNA"/>
</dbReference>
<feature type="compositionally biased region" description="Polar residues" evidence="6">
    <location>
        <begin position="743"/>
        <end position="757"/>
    </location>
</feature>
<feature type="compositionally biased region" description="Basic and acidic residues" evidence="6">
    <location>
        <begin position="687"/>
        <end position="699"/>
    </location>
</feature>
<feature type="region of interest" description="Disordered" evidence="6">
    <location>
        <begin position="649"/>
        <end position="668"/>
    </location>
</feature>
<dbReference type="AlphaFoldDB" id="A0A1G4KAD9"/>
<dbReference type="OrthoDB" id="442460at2759"/>
<feature type="region of interest" description="Disordered" evidence="6">
    <location>
        <begin position="739"/>
        <end position="830"/>
    </location>
</feature>
<dbReference type="GO" id="GO:0016926">
    <property type="term" value="P:protein desumoylation"/>
    <property type="evidence" value="ECO:0007669"/>
    <property type="project" value="TreeGrafter"/>
</dbReference>
<evidence type="ECO:0000313" key="8">
    <source>
        <dbReference type="EMBL" id="SCV01177.1"/>
    </source>
</evidence>
<sequence>MGRPSARFGGLIPSDSLTDSVKPKPPQVPTRYTAERKDPKVVHDLNNRSGEAFLMPEMLSHNPKSPSSITSKRILNNNDGGITAQVQAGRAKRQRNGNRLTHSGPTLLDIDEVPEGYECNNQGTFRVLHDSGKETLKTCAVLGFNAEGIGMCVRRGGYIIEGSFVEFLEECKTVYFSRQDMHLGVVLKHSRIFNVGNSDKASIFLWTESKENGTTLTHIREKLQHSLVNTVIIDENCAKDDYILHAMNSELKKHRIKFKEPTEFIKGSFKMNEEKPNQRSEPRFFQDKLFQSLSKNSKPHASGSAITIDIPREPSSPPGQSISTDRFYTQPSQNSLINHTLSSVQRVTRSNTLKNSTNSSSDESDIKYETPATFKPSLFYKFGDKTTLSITNQDFKCLYNHDWINDSILDFFIKYWIECSAAKDIISFDQVHVMSSFFYTKLVSNAENYYTNVKKWVRDTDLFNKDYVVMPINESFHWYGCIISNLPALLAFLIREHNFRLKHQGDIENGENENSDDISVTSPIVSIMVYDSLRQTHSREVEPIKEFLIAYAADKYNLEVSRNQMKMKTCVVPQQPNMSDCGVHVILNTRTFFDNPKKTIDLWRESKLKNKSDSRTINEYFDRKGRVNARSDLRSILWDLQRNQIEFNRSNGITEDSDSGIPKSDDEGHSDIEILEDYAGQNHLEENDQKENELEKPDLGKNSMPIVTGETSTSSPGEKKIAVNVGSHSLVTDATLKAHTKAMGSSRSRTASLSDASEGQLDKPEKKLCPRVLESSPDAPSYITGDMSSKSPYFPVKSVQSDGQLSQDLQHSSKEGLRAKERKTESVRRDSTEILKNDVQNQENKLNNESDKAVYKPCSPTSSLFDPLQVDIKEKRRNTAMGDDEPLIGSPHVDTDDDVRLIRTKSRPGYAKETEIFNIPPHSKIASSTSDNGSIDCEEVHDCDVTSVRPNTSMSGGLSISSPKGPVHKFRNGINR</sequence>
<keyword evidence="9" id="KW-1185">Reference proteome</keyword>
<evidence type="ECO:0000256" key="6">
    <source>
        <dbReference type="SAM" id="MobiDB-lite"/>
    </source>
</evidence>
<evidence type="ECO:0000256" key="3">
    <source>
        <dbReference type="ARBA" id="ARBA00022670"/>
    </source>
</evidence>
<reference evidence="9" key="1">
    <citation type="submission" date="2016-03" db="EMBL/GenBank/DDBJ databases">
        <authorList>
            <person name="Devillers Hugo."/>
        </authorList>
    </citation>
    <scope>NUCLEOTIDE SEQUENCE [LARGE SCALE GENOMIC DNA]</scope>
</reference>
<dbReference type="InterPro" id="IPR051947">
    <property type="entry name" value="Sentrin-specific_protease"/>
</dbReference>
<feature type="compositionally biased region" description="Polar residues" evidence="6">
    <location>
        <begin position="798"/>
        <end position="810"/>
    </location>
</feature>
<dbReference type="InterPro" id="IPR003653">
    <property type="entry name" value="Peptidase_C48_C"/>
</dbReference>
<dbReference type="GO" id="GO:0005634">
    <property type="term" value="C:nucleus"/>
    <property type="evidence" value="ECO:0007669"/>
    <property type="project" value="TreeGrafter"/>
</dbReference>
<keyword evidence="4" id="KW-0833">Ubl conjugation pathway</keyword>
<feature type="region of interest" description="Disordered" evidence="6">
    <location>
        <begin position="947"/>
        <end position="976"/>
    </location>
</feature>
<feature type="region of interest" description="Disordered" evidence="6">
    <location>
        <begin position="346"/>
        <end position="366"/>
    </location>
</feature>
<dbReference type="GO" id="GO:0070139">
    <property type="term" value="F:SUMO-specific endopeptidase activity"/>
    <property type="evidence" value="ECO:0007669"/>
    <property type="project" value="TreeGrafter"/>
</dbReference>
<feature type="domain" description="Ubiquitin-like protease family profile" evidence="7">
    <location>
        <begin position="388"/>
        <end position="592"/>
    </location>
</feature>
<accession>A0A1G4KAD9</accession>
<dbReference type="GO" id="GO:0006508">
    <property type="term" value="P:proteolysis"/>
    <property type="evidence" value="ECO:0007669"/>
    <property type="project" value="UniProtKB-KW"/>
</dbReference>
<dbReference type="SUPFAM" id="SSF54001">
    <property type="entry name" value="Cysteine proteinases"/>
    <property type="match status" value="1"/>
</dbReference>
<comment type="similarity">
    <text evidence="1">Belongs to the peptidase C48 family.</text>
</comment>
<gene>
    <name evidence="8" type="ORF">LANO_0F10528G</name>
</gene>
<feature type="compositionally biased region" description="Low complexity" evidence="6">
    <location>
        <begin position="348"/>
        <end position="361"/>
    </location>
</feature>
<protein>
    <submittedName>
        <fullName evidence="8">LANO_0F10528g1_1</fullName>
    </submittedName>
</protein>
<dbReference type="Gene3D" id="3.40.395.10">
    <property type="entry name" value="Adenoviral Proteinase, Chain A"/>
    <property type="match status" value="1"/>
</dbReference>
<name>A0A1G4KAD9_9SACH</name>
<feature type="region of interest" description="Disordered" evidence="6">
    <location>
        <begin position="687"/>
        <end position="719"/>
    </location>
</feature>
<dbReference type="Proteomes" id="UP000189911">
    <property type="component" value="Chromosome F"/>
</dbReference>
<dbReference type="Pfam" id="PF02902">
    <property type="entry name" value="Peptidase_C48"/>
    <property type="match status" value="1"/>
</dbReference>
<proteinExistence type="inferred from homology"/>
<keyword evidence="3" id="KW-0645">Protease</keyword>
<evidence type="ECO:0000256" key="4">
    <source>
        <dbReference type="ARBA" id="ARBA00022786"/>
    </source>
</evidence>
<evidence type="ECO:0000313" key="9">
    <source>
        <dbReference type="Proteomes" id="UP000189911"/>
    </source>
</evidence>
<dbReference type="PROSITE" id="PS50600">
    <property type="entry name" value="ULP_PROTEASE"/>
    <property type="match status" value="1"/>
</dbReference>
<organism evidence="8 9">
    <name type="scientific">Lachancea nothofagi CBS 11611</name>
    <dbReference type="NCBI Taxonomy" id="1266666"/>
    <lineage>
        <taxon>Eukaryota</taxon>
        <taxon>Fungi</taxon>
        <taxon>Dikarya</taxon>
        <taxon>Ascomycota</taxon>
        <taxon>Saccharomycotina</taxon>
        <taxon>Saccharomycetes</taxon>
        <taxon>Saccharomycetales</taxon>
        <taxon>Saccharomycetaceae</taxon>
        <taxon>Lachancea</taxon>
    </lineage>
</organism>
<feature type="compositionally biased region" description="Polar residues" evidence="6">
    <location>
        <begin position="948"/>
        <end position="962"/>
    </location>
</feature>
<keyword evidence="5" id="KW-0378">Hydrolase</keyword>
<evidence type="ECO:0000256" key="5">
    <source>
        <dbReference type="ARBA" id="ARBA00022801"/>
    </source>
</evidence>
<evidence type="ECO:0000256" key="1">
    <source>
        <dbReference type="ARBA" id="ARBA00005234"/>
    </source>
</evidence>
<evidence type="ECO:0000259" key="7">
    <source>
        <dbReference type="PROSITE" id="PS50600"/>
    </source>
</evidence>
<keyword evidence="2" id="KW-0597">Phosphoprotein</keyword>
<feature type="region of interest" description="Disordered" evidence="6">
    <location>
        <begin position="1"/>
        <end position="37"/>
    </location>
</feature>
<feature type="region of interest" description="Disordered" evidence="6">
    <location>
        <begin position="294"/>
        <end position="326"/>
    </location>
</feature>